<name>A0A8C6R4X3_NANGA</name>
<evidence type="ECO:0000256" key="7">
    <source>
        <dbReference type="ARBA" id="ARBA00022691"/>
    </source>
</evidence>
<dbReference type="FunFam" id="2.40.50.1070:FF:000005">
    <property type="entry name" value="tRNA (Uracil-5-)-methyltransferase homolog A isoform X1"/>
    <property type="match status" value="1"/>
</dbReference>
<evidence type="ECO:0000313" key="21">
    <source>
        <dbReference type="Proteomes" id="UP000694381"/>
    </source>
</evidence>
<comment type="subcellular location">
    <subcellularLocation>
        <location evidence="1">Cytoplasm</location>
        <location evidence="1">Cytosol</location>
    </subcellularLocation>
</comment>
<keyword evidence="7 18" id="KW-0949">S-adenosyl-L-methionine</keyword>
<dbReference type="SUPFAM" id="SSF53335">
    <property type="entry name" value="S-adenosyl-L-methionine-dependent methyltransferases"/>
    <property type="match status" value="1"/>
</dbReference>
<keyword evidence="10" id="KW-0175">Coiled coil</keyword>
<evidence type="ECO:0000313" key="20">
    <source>
        <dbReference type="Ensembl" id="ENSNGAP00000013486.1"/>
    </source>
</evidence>
<dbReference type="GO" id="GO:0006397">
    <property type="term" value="P:mRNA processing"/>
    <property type="evidence" value="ECO:0007669"/>
    <property type="project" value="UniProtKB-KW"/>
</dbReference>
<keyword evidence="3" id="KW-0597">Phosphoprotein</keyword>
<reference evidence="20" key="2">
    <citation type="submission" date="2025-09" db="UniProtKB">
        <authorList>
            <consortium name="Ensembl"/>
        </authorList>
    </citation>
    <scope>IDENTIFICATION</scope>
</reference>
<dbReference type="Proteomes" id="UP000694381">
    <property type="component" value="Unassembled WGS sequence"/>
</dbReference>
<dbReference type="CDD" id="cd02440">
    <property type="entry name" value="AdoMet_MTases"/>
    <property type="match status" value="1"/>
</dbReference>
<dbReference type="InterPro" id="IPR000504">
    <property type="entry name" value="RRM_dom"/>
</dbReference>
<gene>
    <name evidence="20" type="primary">Trmt2a</name>
</gene>
<dbReference type="InterPro" id="IPR034262">
    <property type="entry name" value="TRMT2A_RRM"/>
</dbReference>
<evidence type="ECO:0000256" key="13">
    <source>
        <dbReference type="ARBA" id="ARBA00052913"/>
    </source>
</evidence>
<dbReference type="InterPro" id="IPR035979">
    <property type="entry name" value="RBD_domain_sf"/>
</dbReference>
<evidence type="ECO:0000256" key="6">
    <source>
        <dbReference type="ARBA" id="ARBA00022679"/>
    </source>
</evidence>
<feature type="domain" description="RRM" evidence="19">
    <location>
        <begin position="64"/>
        <end position="137"/>
    </location>
</feature>
<evidence type="ECO:0000256" key="16">
    <source>
        <dbReference type="ARBA" id="ARBA00079434"/>
    </source>
</evidence>
<evidence type="ECO:0000256" key="2">
    <source>
        <dbReference type="ARBA" id="ARBA00022490"/>
    </source>
</evidence>
<dbReference type="GO" id="GO:0030697">
    <property type="term" value="F:tRNA (uracil(54)-C5)-methyltransferase activity, S-adenosyl methionine-dependent"/>
    <property type="evidence" value="ECO:0007669"/>
    <property type="project" value="UniProtKB-EC"/>
</dbReference>
<dbReference type="GO" id="GO:0032259">
    <property type="term" value="P:methylation"/>
    <property type="evidence" value="ECO:0007669"/>
    <property type="project" value="UniProtKB-KW"/>
</dbReference>
<dbReference type="GO" id="GO:0005829">
    <property type="term" value="C:cytosol"/>
    <property type="evidence" value="ECO:0007669"/>
    <property type="project" value="UniProtKB-SubCell"/>
</dbReference>
<keyword evidence="2" id="KW-0963">Cytoplasm</keyword>
<dbReference type="PROSITE" id="PS51687">
    <property type="entry name" value="SAM_MT_RNA_M5U"/>
    <property type="match status" value="1"/>
</dbReference>
<dbReference type="SUPFAM" id="SSF54928">
    <property type="entry name" value="RNA-binding domain, RBD"/>
    <property type="match status" value="1"/>
</dbReference>
<evidence type="ECO:0000256" key="3">
    <source>
        <dbReference type="ARBA" id="ARBA00022553"/>
    </source>
</evidence>
<comment type="catalytic activity">
    <reaction evidence="12">
        <text>uridine(54) in tRNA + S-adenosyl-L-methionine = 5-methyluridine(54) in tRNA + S-adenosyl-L-homocysteine + H(+)</text>
        <dbReference type="Rhea" id="RHEA:42712"/>
        <dbReference type="Rhea" id="RHEA-COMP:10167"/>
        <dbReference type="Rhea" id="RHEA-COMP:10193"/>
        <dbReference type="ChEBI" id="CHEBI:15378"/>
        <dbReference type="ChEBI" id="CHEBI:57856"/>
        <dbReference type="ChEBI" id="CHEBI:59789"/>
        <dbReference type="ChEBI" id="CHEBI:65315"/>
        <dbReference type="ChEBI" id="CHEBI:74447"/>
        <dbReference type="EC" id="2.1.1.35"/>
    </reaction>
    <physiologicalReaction direction="left-to-right" evidence="12">
        <dbReference type="Rhea" id="RHEA:42713"/>
    </physiologicalReaction>
</comment>
<organism evidence="20 21">
    <name type="scientific">Nannospalax galili</name>
    <name type="common">Northern Israeli blind subterranean mole rat</name>
    <name type="synonym">Spalax galili</name>
    <dbReference type="NCBI Taxonomy" id="1026970"/>
    <lineage>
        <taxon>Eukaryota</taxon>
        <taxon>Metazoa</taxon>
        <taxon>Chordata</taxon>
        <taxon>Craniata</taxon>
        <taxon>Vertebrata</taxon>
        <taxon>Euteleostomi</taxon>
        <taxon>Mammalia</taxon>
        <taxon>Eutheria</taxon>
        <taxon>Euarchontoglires</taxon>
        <taxon>Glires</taxon>
        <taxon>Rodentia</taxon>
        <taxon>Myomorpha</taxon>
        <taxon>Muroidea</taxon>
        <taxon>Spalacidae</taxon>
        <taxon>Spalacinae</taxon>
        <taxon>Nannospalax</taxon>
    </lineage>
</organism>
<evidence type="ECO:0000256" key="14">
    <source>
        <dbReference type="ARBA" id="ARBA00059840"/>
    </source>
</evidence>
<keyword evidence="4 18" id="KW-0489">Methyltransferase</keyword>
<reference evidence="20" key="1">
    <citation type="submission" date="2025-08" db="UniProtKB">
        <authorList>
            <consortium name="Ensembl"/>
        </authorList>
    </citation>
    <scope>IDENTIFICATION</scope>
</reference>
<keyword evidence="6 18" id="KW-0808">Transferase</keyword>
<feature type="binding site" evidence="18">
    <location>
        <position position="402"/>
    </location>
    <ligand>
        <name>S-adenosyl-L-methionine</name>
        <dbReference type="ChEBI" id="CHEBI:59789"/>
    </ligand>
</feature>
<dbReference type="Ensembl" id="ENSNGAT00000019066.1">
    <property type="protein sequence ID" value="ENSNGAP00000013486.1"/>
    <property type="gene ID" value="ENSNGAG00000015041.1"/>
</dbReference>
<dbReference type="GO" id="GO:0003723">
    <property type="term" value="F:RNA binding"/>
    <property type="evidence" value="ECO:0007669"/>
    <property type="project" value="UniProtKB-UniRule"/>
</dbReference>
<dbReference type="CDD" id="cd12439">
    <property type="entry name" value="RRM_TRMT2A"/>
    <property type="match status" value="1"/>
</dbReference>
<feature type="active site" description="Nucleophile" evidence="18">
    <location>
        <position position="490"/>
    </location>
</feature>
<evidence type="ECO:0000259" key="19">
    <source>
        <dbReference type="PROSITE" id="PS50102"/>
    </source>
</evidence>
<dbReference type="PANTHER" id="PTHR45904">
    <property type="entry name" value="TRNA (URACIL-5-)-METHYLTRANSFERASE"/>
    <property type="match status" value="1"/>
</dbReference>
<dbReference type="Gene3D" id="3.30.70.330">
    <property type="match status" value="1"/>
</dbReference>
<dbReference type="PROSITE" id="PS50102">
    <property type="entry name" value="RRM"/>
    <property type="match status" value="1"/>
</dbReference>
<dbReference type="InterPro" id="IPR010280">
    <property type="entry name" value="U5_MeTrfase_fam"/>
</dbReference>
<dbReference type="Pfam" id="PF13649">
    <property type="entry name" value="Methyltransf_25"/>
    <property type="match status" value="1"/>
</dbReference>
<protein>
    <recommendedName>
        <fullName evidence="15">tRNA (uracil-5-)-methyltransferase homolog A</fullName>
        <ecNumber evidence="11">2.1.1.35</ecNumber>
    </recommendedName>
    <alternativeName>
        <fullName evidence="16">mRNA (uracil-5-)-methyltransferase TRMT2A</fullName>
    </alternativeName>
</protein>
<dbReference type="Gene3D" id="3.40.50.150">
    <property type="entry name" value="Vaccinia Virus protein VP39"/>
    <property type="match status" value="2"/>
</dbReference>
<proteinExistence type="inferred from homology"/>
<evidence type="ECO:0000256" key="1">
    <source>
        <dbReference type="ARBA" id="ARBA00004514"/>
    </source>
</evidence>
<evidence type="ECO:0000256" key="12">
    <source>
        <dbReference type="ARBA" id="ARBA00047278"/>
    </source>
</evidence>
<keyword evidence="21" id="KW-1185">Reference proteome</keyword>
<dbReference type="InterPro" id="IPR012677">
    <property type="entry name" value="Nucleotide-bd_a/b_plait_sf"/>
</dbReference>
<dbReference type="GeneTree" id="ENSGT00530000063723"/>
<evidence type="ECO:0000256" key="10">
    <source>
        <dbReference type="ARBA" id="ARBA00023054"/>
    </source>
</evidence>
<keyword evidence="9 17" id="KW-0694">RNA-binding</keyword>
<dbReference type="Gene3D" id="2.40.50.1070">
    <property type="match status" value="1"/>
</dbReference>
<comment type="function">
    <text evidence="14">S-adenosyl-L-methionine-dependent methyltransferase that catalyzes the formation of 5-methyl-uridine in tRNAs and some mRNAs. Mainly catalyzes the methylation of uridine at position 54 (m5U54) in cytosolic tRNAs. Also able to mediate the formation of 5-methyl-uridine in some mRNAs.</text>
</comment>
<comment type="catalytic activity">
    <reaction evidence="13">
        <text>a uridine in mRNA + S-adenosyl-L-methionine = a 5-methyluridine in mRNA + S-adenosyl-L-homocysteine + H(+)</text>
        <dbReference type="Rhea" id="RHEA:69863"/>
        <dbReference type="Rhea" id="RHEA-COMP:14658"/>
        <dbReference type="Rhea" id="RHEA-COMP:17793"/>
        <dbReference type="ChEBI" id="CHEBI:15378"/>
        <dbReference type="ChEBI" id="CHEBI:57856"/>
        <dbReference type="ChEBI" id="CHEBI:59789"/>
        <dbReference type="ChEBI" id="CHEBI:65315"/>
        <dbReference type="ChEBI" id="CHEBI:74447"/>
    </reaction>
    <physiologicalReaction direction="left-to-right" evidence="13">
        <dbReference type="Rhea" id="RHEA:69864"/>
    </physiologicalReaction>
</comment>
<dbReference type="InterPro" id="IPR029063">
    <property type="entry name" value="SAM-dependent_MTases_sf"/>
</dbReference>
<evidence type="ECO:0000256" key="15">
    <source>
        <dbReference type="ARBA" id="ARBA00073425"/>
    </source>
</evidence>
<dbReference type="AlphaFoldDB" id="A0A8C6R4X3"/>
<evidence type="ECO:0000256" key="4">
    <source>
        <dbReference type="ARBA" id="ARBA00022603"/>
    </source>
</evidence>
<evidence type="ECO:0000256" key="9">
    <source>
        <dbReference type="ARBA" id="ARBA00022884"/>
    </source>
</evidence>
<dbReference type="InterPro" id="IPR045850">
    <property type="entry name" value="TRM2_met"/>
</dbReference>
<keyword evidence="8" id="KW-0819">tRNA processing</keyword>
<evidence type="ECO:0000256" key="5">
    <source>
        <dbReference type="ARBA" id="ARBA00022664"/>
    </source>
</evidence>
<keyword evidence="5" id="KW-0507">mRNA processing</keyword>
<feature type="binding site" evidence="18">
    <location>
        <position position="452"/>
    </location>
    <ligand>
        <name>S-adenosyl-L-methionine</name>
        <dbReference type="ChEBI" id="CHEBI:59789"/>
    </ligand>
</feature>
<dbReference type="InterPro" id="IPR041698">
    <property type="entry name" value="Methyltransf_25"/>
</dbReference>
<dbReference type="GO" id="GO:0008033">
    <property type="term" value="P:tRNA processing"/>
    <property type="evidence" value="ECO:0007669"/>
    <property type="project" value="UniProtKB-KW"/>
</dbReference>
<comment type="similarity">
    <text evidence="18">Belongs to the class I-like SAM-binding methyltransferase superfamily. RNA M5U methyltransferase family.</text>
</comment>
<evidence type="ECO:0000256" key="11">
    <source>
        <dbReference type="ARBA" id="ARBA00033763"/>
    </source>
</evidence>
<evidence type="ECO:0000256" key="17">
    <source>
        <dbReference type="PROSITE-ProRule" id="PRU00176"/>
    </source>
</evidence>
<evidence type="ECO:0000256" key="8">
    <source>
        <dbReference type="ARBA" id="ARBA00022694"/>
    </source>
</evidence>
<sequence length="577" mass="63937">MSEKMDTEGREHMEDCDCGQDTSAGHCSATPTCQEEGPGPAPGPGAQAGLYSYIRDDLFTSEIFKLELQNVPRHVSFSDVRRFLGRFGLQPHKTKLFGQPSCAFVTFRSAAERDKALRVLHGALWKGRPLSVCLARPKADPMARKKRQEGDSVPLTTQIADVVTPLWTVPYAEQLEQKRLECERVLQRLAKKIGSTNHALLPWLLTQRHKHNKACCPLEGVRPSPQQTEYRNKCEFLVGVGVDGEDNTVGCRLGKYKGGTCAVAAPFDTVHIPEATKQVVKAFQEFIRSTPYSAYDPETYEGHWKQLTVRISRRGQAMAIAYFHPQKLSPEEVASLKVSLAHHFLEGPGRASGVTCLYFVEEGQRKTPSQEGLPLEHVAGDRCIQEDLLGLTFRISPHAFFQVNTPAAEVLYTVIQDWAQIDGGSTVLDVCCGTGTIGLALARKVKRVVGIELCQEAVEDARVNALTNDSKVILAIRRAENIKRILYVSCNPRAAMSNFVDLCRAPSNRVKGTPFHPVKAVAVDLFPQTPHCEMLILFERMEHHNGTGALEHPDLQAKSPRDLSDYTLLETETSLSS</sequence>
<evidence type="ECO:0000256" key="18">
    <source>
        <dbReference type="PROSITE-ProRule" id="PRU01024"/>
    </source>
</evidence>
<dbReference type="PANTHER" id="PTHR45904:SF2">
    <property type="entry name" value="TRNA (URACIL-5-)-METHYLTRANSFERASE HOMOLOG A"/>
    <property type="match status" value="1"/>
</dbReference>
<comment type="caution">
    <text evidence="18">Lacks conserved residue(s) required for the propagation of feature annotation.</text>
</comment>
<accession>A0A8C6R4X3</accession>
<dbReference type="EC" id="2.1.1.35" evidence="11"/>